<dbReference type="PANTHER" id="PTHR12941:SF10">
    <property type="entry name" value="ER MEMBRANE PROTEIN COMPLEX SUBUNIT 8_9 HOMOLOG"/>
    <property type="match status" value="1"/>
</dbReference>
<dbReference type="Proteomes" id="UP000440578">
    <property type="component" value="Unassembled WGS sequence"/>
</dbReference>
<dbReference type="InterPro" id="IPR037518">
    <property type="entry name" value="MPN"/>
</dbReference>
<dbReference type="AlphaFoldDB" id="A0A6A4WEW0"/>
<dbReference type="PROSITE" id="PS50249">
    <property type="entry name" value="MPN"/>
    <property type="match status" value="1"/>
</dbReference>
<gene>
    <name evidence="3" type="primary">Emc8</name>
    <name evidence="3" type="ORF">FJT64_023071</name>
</gene>
<sequence>MSEVEFSTRAYCKVILHAAKYPHEAVNGILVSKAKDLEGSNDVVFVDAIPLFHMALGLTPMTEVALEQIESYCSSNGLKITGYYQANEHYKNTNPNFVANRICEKISERFGQVHLAMVDNRRLSLDMASSAIVMKNRDKASVALESDSTCVAASCLLQNRAYRLLVDFDNHLDNVSADWRNPELNQEIDAVL</sequence>
<evidence type="ECO:0000313" key="3">
    <source>
        <dbReference type="EMBL" id="KAF0305245.1"/>
    </source>
</evidence>
<evidence type="ECO:0000259" key="2">
    <source>
        <dbReference type="PROSITE" id="PS50249"/>
    </source>
</evidence>
<protein>
    <submittedName>
        <fullName evidence="3">ER membrane protein complex subunit 8</fullName>
    </submittedName>
</protein>
<accession>A0A6A4WEW0</accession>
<dbReference type="PANTHER" id="PTHR12941">
    <property type="entry name" value="ER MEMBRANE PROTEIN COMPLEX"/>
    <property type="match status" value="1"/>
</dbReference>
<proteinExistence type="inferred from homology"/>
<dbReference type="GO" id="GO:0072546">
    <property type="term" value="C:EMC complex"/>
    <property type="evidence" value="ECO:0007669"/>
    <property type="project" value="InterPro"/>
</dbReference>
<dbReference type="OrthoDB" id="194468at2759"/>
<comment type="caution">
    <text evidence="3">The sequence shown here is derived from an EMBL/GenBank/DDBJ whole genome shotgun (WGS) entry which is preliminary data.</text>
</comment>
<evidence type="ECO:0000256" key="1">
    <source>
        <dbReference type="ARBA" id="ARBA00007461"/>
    </source>
</evidence>
<evidence type="ECO:0000313" key="4">
    <source>
        <dbReference type="Proteomes" id="UP000440578"/>
    </source>
</evidence>
<name>A0A6A4WEW0_AMPAM</name>
<dbReference type="EMBL" id="VIIS01000772">
    <property type="protein sequence ID" value="KAF0305245.1"/>
    <property type="molecule type" value="Genomic_DNA"/>
</dbReference>
<dbReference type="CDD" id="cd08060">
    <property type="entry name" value="MPN_UPF0172"/>
    <property type="match status" value="1"/>
</dbReference>
<comment type="similarity">
    <text evidence="1">Belongs to the EMC8/EMC9 family.</text>
</comment>
<dbReference type="InterPro" id="IPR005366">
    <property type="entry name" value="EMC8/9"/>
</dbReference>
<dbReference type="Pfam" id="PF03665">
    <property type="entry name" value="UPF0172"/>
    <property type="match status" value="1"/>
</dbReference>
<keyword evidence="4" id="KW-1185">Reference proteome</keyword>
<organism evidence="3 4">
    <name type="scientific">Amphibalanus amphitrite</name>
    <name type="common">Striped barnacle</name>
    <name type="synonym">Balanus amphitrite</name>
    <dbReference type="NCBI Taxonomy" id="1232801"/>
    <lineage>
        <taxon>Eukaryota</taxon>
        <taxon>Metazoa</taxon>
        <taxon>Ecdysozoa</taxon>
        <taxon>Arthropoda</taxon>
        <taxon>Crustacea</taxon>
        <taxon>Multicrustacea</taxon>
        <taxon>Cirripedia</taxon>
        <taxon>Thoracica</taxon>
        <taxon>Thoracicalcarea</taxon>
        <taxon>Balanomorpha</taxon>
        <taxon>Balanoidea</taxon>
        <taxon>Balanidae</taxon>
        <taxon>Amphibalaninae</taxon>
        <taxon>Amphibalanus</taxon>
    </lineage>
</organism>
<reference evidence="3 4" key="1">
    <citation type="submission" date="2019-07" db="EMBL/GenBank/DDBJ databases">
        <title>Draft genome assembly of a fouling barnacle, Amphibalanus amphitrite (Darwin, 1854): The first reference genome for Thecostraca.</title>
        <authorList>
            <person name="Kim W."/>
        </authorList>
    </citation>
    <scope>NUCLEOTIDE SEQUENCE [LARGE SCALE GENOMIC DNA]</scope>
    <source>
        <strain evidence="3">SNU_AA5</strain>
        <tissue evidence="3">Soma without cirri and trophi</tissue>
    </source>
</reference>
<feature type="domain" description="MPN" evidence="2">
    <location>
        <begin position="4"/>
        <end position="140"/>
    </location>
</feature>